<name>A0A8S5NNA5_9CAUD</name>
<organism evidence="1">
    <name type="scientific">Myoviridae sp. ctlnK45</name>
    <dbReference type="NCBI Taxonomy" id="2826693"/>
    <lineage>
        <taxon>Viruses</taxon>
        <taxon>Duplodnaviria</taxon>
        <taxon>Heunggongvirae</taxon>
        <taxon>Uroviricota</taxon>
        <taxon>Caudoviricetes</taxon>
    </lineage>
</organism>
<dbReference type="EMBL" id="BK015212">
    <property type="protein sequence ID" value="DAD96185.1"/>
    <property type="molecule type" value="Genomic_DNA"/>
</dbReference>
<protein>
    <submittedName>
        <fullName evidence="1">Uncharacterized protein</fullName>
    </submittedName>
</protein>
<sequence>MHKKVRLILCEPAKPARICKNPLDSSYQSAL</sequence>
<reference evidence="1" key="1">
    <citation type="journal article" date="2021" name="Proc. Natl. Acad. Sci. U.S.A.">
        <title>A Catalog of Tens of Thousands of Viruses from Human Metagenomes Reveals Hidden Associations with Chronic Diseases.</title>
        <authorList>
            <person name="Tisza M.J."/>
            <person name="Buck C.B."/>
        </authorList>
    </citation>
    <scope>NUCLEOTIDE SEQUENCE</scope>
    <source>
        <strain evidence="1">CtlnK45</strain>
    </source>
</reference>
<proteinExistence type="predicted"/>
<accession>A0A8S5NNA5</accession>
<evidence type="ECO:0000313" key="1">
    <source>
        <dbReference type="EMBL" id="DAD96185.1"/>
    </source>
</evidence>